<dbReference type="STRING" id="1801997.A3J64_03070"/>
<gene>
    <name evidence="3" type="ORF">A3J64_03070</name>
</gene>
<feature type="transmembrane region" description="Helical" evidence="1">
    <location>
        <begin position="25"/>
        <end position="48"/>
    </location>
</feature>
<evidence type="ECO:0000313" key="3">
    <source>
        <dbReference type="EMBL" id="OGZ36303.1"/>
    </source>
</evidence>
<accession>A0A1G2FE30</accession>
<dbReference type="Pfam" id="PF03799">
    <property type="entry name" value="FtsQ_DivIB_C"/>
    <property type="match status" value="1"/>
</dbReference>
<feature type="domain" description="Cell division protein FtsQ/DivIB C-terminal" evidence="2">
    <location>
        <begin position="157"/>
        <end position="274"/>
    </location>
</feature>
<dbReference type="Proteomes" id="UP000177061">
    <property type="component" value="Unassembled WGS sequence"/>
</dbReference>
<keyword evidence="1" id="KW-0812">Transmembrane</keyword>
<reference evidence="3 4" key="1">
    <citation type="journal article" date="2016" name="Nat. Commun.">
        <title>Thousands of microbial genomes shed light on interconnected biogeochemical processes in an aquifer system.</title>
        <authorList>
            <person name="Anantharaman K."/>
            <person name="Brown C.T."/>
            <person name="Hug L.A."/>
            <person name="Sharon I."/>
            <person name="Castelle C.J."/>
            <person name="Probst A.J."/>
            <person name="Thomas B.C."/>
            <person name="Singh A."/>
            <person name="Wilkins M.J."/>
            <person name="Karaoz U."/>
            <person name="Brodie E.L."/>
            <person name="Williams K.H."/>
            <person name="Hubbard S.S."/>
            <person name="Banfield J.F."/>
        </authorList>
    </citation>
    <scope>NUCLEOTIDE SEQUENCE [LARGE SCALE GENOMIC DNA]</scope>
</reference>
<proteinExistence type="predicted"/>
<name>A0A1G2FE30_9BACT</name>
<sequence>MRKKRGFYQSERASRIKKSRLKIKIYGGLFFCLLAGLIYFFVFSPVLWIEKIEVYGLSENDGASESIGKQDIEDIAQKILTEKFLGFIPLRSVILIPADKIRANIFAGWPEIASVEIRKNFIFWQPQNKILKVEVKIREPMGVWCSGPAELPEQCFYIDKEGVIYKESPAMDGSLILTINDLRGETIRVKEPIVSKKLMDFVLEINKELPAVLDLRAANFIISSEEDLRVLTSEGWQIYFNSEESFDSQLDILKRVLEDEIKEERSNLEYVDLRVGRRVYYK</sequence>
<dbReference type="GO" id="GO:0051301">
    <property type="term" value="P:cell division"/>
    <property type="evidence" value="ECO:0007669"/>
    <property type="project" value="UniProtKB-KW"/>
</dbReference>
<dbReference type="AlphaFoldDB" id="A0A1G2FE30"/>
<keyword evidence="1" id="KW-0472">Membrane</keyword>
<evidence type="ECO:0000259" key="2">
    <source>
        <dbReference type="Pfam" id="PF03799"/>
    </source>
</evidence>
<protein>
    <recommendedName>
        <fullName evidence="2">Cell division protein FtsQ/DivIB C-terminal domain-containing protein</fullName>
    </recommendedName>
</protein>
<dbReference type="InterPro" id="IPR005548">
    <property type="entry name" value="Cell_div_FtsQ/DivIB_C"/>
</dbReference>
<keyword evidence="1" id="KW-1133">Transmembrane helix</keyword>
<organism evidence="3 4">
    <name type="scientific">Candidatus Portnoybacteria bacterium RIFCSPHIGHO2_12_FULL_38_9</name>
    <dbReference type="NCBI Taxonomy" id="1801997"/>
    <lineage>
        <taxon>Bacteria</taxon>
        <taxon>Candidatus Portnoyibacteriota</taxon>
    </lineage>
</organism>
<dbReference type="EMBL" id="MHNB01000028">
    <property type="protein sequence ID" value="OGZ36303.1"/>
    <property type="molecule type" value="Genomic_DNA"/>
</dbReference>
<comment type="caution">
    <text evidence="3">The sequence shown here is derived from an EMBL/GenBank/DDBJ whole genome shotgun (WGS) entry which is preliminary data.</text>
</comment>
<evidence type="ECO:0000256" key="1">
    <source>
        <dbReference type="SAM" id="Phobius"/>
    </source>
</evidence>
<evidence type="ECO:0000313" key="4">
    <source>
        <dbReference type="Proteomes" id="UP000177061"/>
    </source>
</evidence>